<dbReference type="Pfam" id="PF01494">
    <property type="entry name" value="FAD_binding_3"/>
    <property type="match status" value="1"/>
</dbReference>
<dbReference type="KEGG" id="wma:WM2015_3003"/>
<dbReference type="RefSeq" id="WP_049726847.1">
    <property type="nucleotide sequence ID" value="NZ_CP012154.1"/>
</dbReference>
<reference evidence="1 2" key="1">
    <citation type="submission" date="2015-07" db="EMBL/GenBank/DDBJ databases">
        <authorList>
            <person name="Noorani M."/>
        </authorList>
    </citation>
    <scope>NUCLEOTIDE SEQUENCE [LARGE SCALE GENOMIC DNA]</scope>
    <source>
        <strain evidence="1 2">KCTC 42284</strain>
    </source>
</reference>
<evidence type="ECO:0000313" key="1">
    <source>
        <dbReference type="EMBL" id="AKS43356.1"/>
    </source>
</evidence>
<organism evidence="1 2">
    <name type="scientific">Wenzhouxiangella marina</name>
    <dbReference type="NCBI Taxonomy" id="1579979"/>
    <lineage>
        <taxon>Bacteria</taxon>
        <taxon>Pseudomonadati</taxon>
        <taxon>Pseudomonadota</taxon>
        <taxon>Gammaproteobacteria</taxon>
        <taxon>Chromatiales</taxon>
        <taxon>Wenzhouxiangellaceae</taxon>
        <taxon>Wenzhouxiangella</taxon>
    </lineage>
</organism>
<keyword evidence="2" id="KW-1185">Reference proteome</keyword>
<protein>
    <submittedName>
        <fullName evidence="1">Fumarate reductase/succinate dehydrogenase flavoprotein domain protein</fullName>
    </submittedName>
</protein>
<proteinExistence type="predicted"/>
<dbReference type="PANTHER" id="PTHR43747">
    <property type="entry name" value="FAD-BINDING PROTEIN"/>
    <property type="match status" value="1"/>
</dbReference>
<gene>
    <name evidence="1" type="ORF">WM2015_3003</name>
</gene>
<dbReference type="SUPFAM" id="SSF51905">
    <property type="entry name" value="FAD/NAD(P)-binding domain"/>
    <property type="match status" value="1"/>
</dbReference>
<dbReference type="InterPro" id="IPR050816">
    <property type="entry name" value="Flavin-dep_Halogenase_NPB"/>
</dbReference>
<dbReference type="GO" id="GO:0071949">
    <property type="term" value="F:FAD binding"/>
    <property type="evidence" value="ECO:0007669"/>
    <property type="project" value="InterPro"/>
</dbReference>
<dbReference type="STRING" id="1579979.WM2015_3003"/>
<dbReference type="Proteomes" id="UP000066624">
    <property type="component" value="Chromosome"/>
</dbReference>
<dbReference type="EMBL" id="CP012154">
    <property type="protein sequence ID" value="AKS43356.1"/>
    <property type="molecule type" value="Genomic_DNA"/>
</dbReference>
<sequence>MISLDHDVLILGGGLAGLTLALQLRDTLPEARIAVLERSSHPVPESAHKVGESTVEIGAEYLASTLGLREHLDRCHLRKYGLRLFFDADRADDLSQAGELGASHLLSLPSYQVDRGVLENHLAELAGERGIELITSARVRDVHLDPDDDTPHRVEAMIDGQTREFRARWVVDALGRASLIKRKLDLAEANNHYCSSVWFRIQDRIDVADWSTDADWQSRCSQLPRWHSTNHLMGPGYWVWLIPLASGATSIGIVFDRRVHDFDRLKRYEGVLNWLAQHQPRCHRALTESTGELMDFLYLRHISHGCRQVFSDQRWALTGEAGVFLDPFYSPGSDFIAISNTLITDLIRRDLAGQSIRRIVRQFESSYFSFYRSSLKLYQDQYELFGHARAMSAKTIWDYAYYWGVLSVLFFSGRLTDPRLLLRNGGELGELVELHGRMQRMFLDWARSEQDGDRPGVFINQSKMQLLVRLNRELTEVAEDSDQALDERLQRNAEMLRRLAEELALLAPENARPEALAKPERPDEAGTLVLQDLPAQFLEPSLKRAV</sequence>
<dbReference type="InterPro" id="IPR036188">
    <property type="entry name" value="FAD/NAD-bd_sf"/>
</dbReference>
<dbReference type="InterPro" id="IPR002938">
    <property type="entry name" value="FAD-bd"/>
</dbReference>
<dbReference type="PATRIC" id="fig|1579979.3.peg.3072"/>
<dbReference type="OrthoDB" id="103324at2"/>
<dbReference type="PANTHER" id="PTHR43747:SF1">
    <property type="entry name" value="SLR1998 PROTEIN"/>
    <property type="match status" value="1"/>
</dbReference>
<dbReference type="AlphaFoldDB" id="A0A0K0Y0G4"/>
<accession>A0A0K0Y0G4</accession>
<evidence type="ECO:0000313" key="2">
    <source>
        <dbReference type="Proteomes" id="UP000066624"/>
    </source>
</evidence>
<dbReference type="Gene3D" id="3.50.50.60">
    <property type="entry name" value="FAD/NAD(P)-binding domain"/>
    <property type="match status" value="1"/>
</dbReference>
<name>A0A0K0Y0G4_9GAMM</name>